<protein>
    <submittedName>
        <fullName evidence="1">Uncharacterized protein</fullName>
    </submittedName>
</protein>
<gene>
    <name evidence="1" type="ORF">Tsubulata_024586</name>
</gene>
<organism evidence="1 2">
    <name type="scientific">Turnera subulata</name>
    <dbReference type="NCBI Taxonomy" id="218843"/>
    <lineage>
        <taxon>Eukaryota</taxon>
        <taxon>Viridiplantae</taxon>
        <taxon>Streptophyta</taxon>
        <taxon>Embryophyta</taxon>
        <taxon>Tracheophyta</taxon>
        <taxon>Spermatophyta</taxon>
        <taxon>Magnoliopsida</taxon>
        <taxon>eudicotyledons</taxon>
        <taxon>Gunneridae</taxon>
        <taxon>Pentapetalae</taxon>
        <taxon>rosids</taxon>
        <taxon>fabids</taxon>
        <taxon>Malpighiales</taxon>
        <taxon>Passifloraceae</taxon>
        <taxon>Turnera</taxon>
    </lineage>
</organism>
<dbReference type="AlphaFoldDB" id="A0A9Q0J370"/>
<name>A0A9Q0J370_9ROSI</name>
<sequence>MSGLVIGLLQAVEGGVVGKASPENNGLRELRRGDVSEDLSLCQMGFSVLDRLGPLYAVLKSLLWNLGYEIRKISGGIFLKCGALEWS</sequence>
<keyword evidence="2" id="KW-1185">Reference proteome</keyword>
<reference evidence="1" key="1">
    <citation type="submission" date="2022-02" db="EMBL/GenBank/DDBJ databases">
        <authorList>
            <person name="Henning P.M."/>
            <person name="McCubbin A.G."/>
            <person name="Shore J.S."/>
        </authorList>
    </citation>
    <scope>NUCLEOTIDE SEQUENCE</scope>
    <source>
        <strain evidence="1">F60SS</strain>
        <tissue evidence="1">Leaves</tissue>
    </source>
</reference>
<reference evidence="1" key="2">
    <citation type="journal article" date="2023" name="Plants (Basel)">
        <title>Annotation of the Turnera subulata (Passifloraceae) Draft Genome Reveals the S-Locus Evolved after the Divergence of Turneroideae from Passifloroideae in a Stepwise Manner.</title>
        <authorList>
            <person name="Henning P.M."/>
            <person name="Roalson E.H."/>
            <person name="Mir W."/>
            <person name="McCubbin A.G."/>
            <person name="Shore J.S."/>
        </authorList>
    </citation>
    <scope>NUCLEOTIDE SEQUENCE</scope>
    <source>
        <strain evidence="1">F60SS</strain>
    </source>
</reference>
<accession>A0A9Q0J370</accession>
<dbReference type="Proteomes" id="UP001141552">
    <property type="component" value="Unassembled WGS sequence"/>
</dbReference>
<proteinExistence type="predicted"/>
<evidence type="ECO:0000313" key="2">
    <source>
        <dbReference type="Proteomes" id="UP001141552"/>
    </source>
</evidence>
<comment type="caution">
    <text evidence="1">The sequence shown here is derived from an EMBL/GenBank/DDBJ whole genome shotgun (WGS) entry which is preliminary data.</text>
</comment>
<evidence type="ECO:0000313" key="1">
    <source>
        <dbReference type="EMBL" id="KAJ4826753.1"/>
    </source>
</evidence>
<dbReference type="EMBL" id="JAKUCV010006588">
    <property type="protein sequence ID" value="KAJ4826753.1"/>
    <property type="molecule type" value="Genomic_DNA"/>
</dbReference>